<dbReference type="InterPro" id="IPR036651">
    <property type="entry name" value="Gln_synt_N_sf"/>
</dbReference>
<evidence type="ECO:0000259" key="4">
    <source>
        <dbReference type="PROSITE" id="PS51987"/>
    </source>
</evidence>
<dbReference type="GO" id="GO:0006598">
    <property type="term" value="P:polyamine catabolic process"/>
    <property type="evidence" value="ECO:0007669"/>
    <property type="project" value="TreeGrafter"/>
</dbReference>
<accession>A0A3A8EKZ7</accession>
<name>A0A3A8EKZ7_9GAMM</name>
<comment type="caution">
    <text evidence="5">The sequence shown here is derived from an EMBL/GenBank/DDBJ whole genome shotgun (WGS) entry which is preliminary data.</text>
</comment>
<dbReference type="EMBL" id="RAXU01000005">
    <property type="protein sequence ID" value="RKG34838.1"/>
    <property type="molecule type" value="Genomic_DNA"/>
</dbReference>
<sequence length="476" mass="54783">MMSSLGILRQQQDYVPYKNKGRKFDNNRIFKKINLEPQANFADEVKKYLEKYPNTQHIDIILHDLNGHIRGKRIDINSLKKLDKGCYFPLSIYAMDLDGKVIEETGLGKYIGEPDRLCLPILGSLKPSAIHPEYNAQVYLTMQQEDGTSCPHEPRNVLNKVLQQCAAHNYFPVISAELEFYLYKQDQQRDGQFRPNQCFDMNIPEDYQLILDEVERIAALQDIEIISIVSESAAGQYEINIPHRANVLQLCDQVMSLKQIIKQVAKQHHVHASFLAKPDLAKAGSGMHFHMSLCDALFKNYFSSEDLKQPSQKMLQAISGMIEMMPASMAILAPNINSYRRFQLGQHVPLEANWNINNRNVAIRLPCSDQENQRFEYRVAGADCNPYLCVAVILSGLLYGLTHHIEIKKPSHLLKYPDDHIFLPTNQIESLTQFKKNSFINEILGKEFCETWYTLKSSEHQSIYNQMTISEKQWDI</sequence>
<dbReference type="GO" id="GO:0006542">
    <property type="term" value="P:glutamine biosynthetic process"/>
    <property type="evidence" value="ECO:0007669"/>
    <property type="project" value="InterPro"/>
</dbReference>
<dbReference type="Proteomes" id="UP000269001">
    <property type="component" value="Unassembled WGS sequence"/>
</dbReference>
<evidence type="ECO:0000313" key="5">
    <source>
        <dbReference type="EMBL" id="RKG34838.1"/>
    </source>
</evidence>
<dbReference type="PANTHER" id="PTHR43785:SF12">
    <property type="entry name" value="TYPE-1 GLUTAMINE SYNTHETASE 2"/>
    <property type="match status" value="1"/>
</dbReference>
<dbReference type="InterPro" id="IPR008146">
    <property type="entry name" value="Gln_synth_cat_dom"/>
</dbReference>
<evidence type="ECO:0000256" key="1">
    <source>
        <dbReference type="ARBA" id="ARBA00022598"/>
    </source>
</evidence>
<dbReference type="InterPro" id="IPR014746">
    <property type="entry name" value="Gln_synth/guanido_kin_cat_dom"/>
</dbReference>
<dbReference type="SUPFAM" id="SSF54368">
    <property type="entry name" value="Glutamine synthetase, N-terminal domain"/>
    <property type="match status" value="1"/>
</dbReference>
<protein>
    <submittedName>
        <fullName evidence="5">Glutamine synthetase</fullName>
    </submittedName>
</protein>
<gene>
    <name evidence="5" type="ORF">D7V21_05660</name>
</gene>
<dbReference type="GO" id="GO:0004356">
    <property type="term" value="F:glutamine synthetase activity"/>
    <property type="evidence" value="ECO:0007669"/>
    <property type="project" value="InterPro"/>
</dbReference>
<proteinExistence type="inferred from homology"/>
<dbReference type="SMART" id="SM01230">
    <property type="entry name" value="Gln-synt_C"/>
    <property type="match status" value="1"/>
</dbReference>
<keyword evidence="1" id="KW-0436">Ligase</keyword>
<evidence type="ECO:0000313" key="6">
    <source>
        <dbReference type="Proteomes" id="UP000269001"/>
    </source>
</evidence>
<dbReference type="PANTHER" id="PTHR43785">
    <property type="entry name" value="GAMMA-GLUTAMYLPUTRESCINE SYNTHETASE"/>
    <property type="match status" value="1"/>
</dbReference>
<dbReference type="SUPFAM" id="SSF55931">
    <property type="entry name" value="Glutamine synthetase/guanido kinase"/>
    <property type="match status" value="1"/>
</dbReference>
<evidence type="ECO:0000256" key="3">
    <source>
        <dbReference type="RuleBase" id="RU000384"/>
    </source>
</evidence>
<feature type="domain" description="GS catalytic" evidence="4">
    <location>
        <begin position="154"/>
        <end position="476"/>
    </location>
</feature>
<evidence type="ECO:0000256" key="2">
    <source>
        <dbReference type="PROSITE-ProRule" id="PRU01331"/>
    </source>
</evidence>
<dbReference type="PROSITE" id="PS51987">
    <property type="entry name" value="GS_CATALYTIC"/>
    <property type="match status" value="1"/>
</dbReference>
<dbReference type="AlphaFoldDB" id="A0A3A8EKZ7"/>
<reference evidence="5 6" key="1">
    <citation type="submission" date="2018-09" db="EMBL/GenBank/DDBJ databases">
        <title>The draft genome of Acinetobacter spp. strains.</title>
        <authorList>
            <person name="Qin J."/>
            <person name="Feng Y."/>
            <person name="Zong Z."/>
        </authorList>
    </citation>
    <scope>NUCLEOTIDE SEQUENCE [LARGE SCALE GENOMIC DNA]</scope>
    <source>
        <strain evidence="5 6">WCHAc060096</strain>
    </source>
</reference>
<dbReference type="Gene3D" id="3.30.590.10">
    <property type="entry name" value="Glutamine synthetase/guanido kinase, catalytic domain"/>
    <property type="match status" value="1"/>
</dbReference>
<organism evidence="5 6">
    <name type="scientific">Acinetobacter guerrae</name>
    <dbReference type="NCBI Taxonomy" id="1843371"/>
    <lineage>
        <taxon>Bacteria</taxon>
        <taxon>Pseudomonadati</taxon>
        <taxon>Pseudomonadota</taxon>
        <taxon>Gammaproteobacteria</taxon>
        <taxon>Moraxellales</taxon>
        <taxon>Moraxellaceae</taxon>
        <taxon>Acinetobacter</taxon>
    </lineage>
</organism>
<keyword evidence="6" id="KW-1185">Reference proteome</keyword>
<dbReference type="Pfam" id="PF00120">
    <property type="entry name" value="Gln-synt_C"/>
    <property type="match status" value="1"/>
</dbReference>
<comment type="similarity">
    <text evidence="2 3">Belongs to the glutamine synthetase family.</text>
</comment>